<organism evidence="3 4">
    <name type="scientific">Rhizobium rhizogenes (strain K84 / ATCC BAA-868)</name>
    <name type="common">Agrobacterium radiobacter</name>
    <dbReference type="NCBI Taxonomy" id="311403"/>
    <lineage>
        <taxon>Bacteria</taxon>
        <taxon>Pseudomonadati</taxon>
        <taxon>Pseudomonadota</taxon>
        <taxon>Alphaproteobacteria</taxon>
        <taxon>Hyphomicrobiales</taxon>
        <taxon>Rhizobiaceae</taxon>
        <taxon>Rhizobium/Agrobacterium group</taxon>
        <taxon>Rhizobium</taxon>
    </lineage>
</organism>
<reference evidence="3 4" key="1">
    <citation type="journal article" date="2009" name="J. Bacteriol.">
        <title>Genome sequences of three Agrobacterium biovars help elucidate the evolution of multichromosome genomes in bacteria.</title>
        <authorList>
            <person name="Slater S.C."/>
            <person name="Goldman B.S."/>
            <person name="Goodner B."/>
            <person name="Setubal J.C."/>
            <person name="Farrand S.K."/>
            <person name="Nester E.W."/>
            <person name="Burr T.J."/>
            <person name="Banta L."/>
            <person name="Dickerman A.W."/>
            <person name="Paulsen I."/>
            <person name="Otten L."/>
            <person name="Suen G."/>
            <person name="Welch R."/>
            <person name="Almeida N.F."/>
            <person name="Arnold F."/>
            <person name="Burton O.T."/>
            <person name="Du Z."/>
            <person name="Ewing A."/>
            <person name="Godsy E."/>
            <person name="Heisel S."/>
            <person name="Houmiel K.L."/>
            <person name="Jhaveri J."/>
            <person name="Lu J."/>
            <person name="Miller N.M."/>
            <person name="Norton S."/>
            <person name="Chen Q."/>
            <person name="Phoolcharoen W."/>
            <person name="Ohlin V."/>
            <person name="Ondrusek D."/>
            <person name="Pride N."/>
            <person name="Stricklin S.L."/>
            <person name="Sun J."/>
            <person name="Wheeler C."/>
            <person name="Wilson L."/>
            <person name="Zhu H."/>
            <person name="Wood D.W."/>
        </authorList>
    </citation>
    <scope>NUCLEOTIDE SEQUENCE [LARGE SCALE GENOMIC DNA]</scope>
    <source>
        <strain evidence="4">K84 / ATCC BAA-868</strain>
    </source>
</reference>
<feature type="compositionally biased region" description="Polar residues" evidence="1">
    <location>
        <begin position="24"/>
        <end position="41"/>
    </location>
</feature>
<keyword evidence="2" id="KW-0812">Transmembrane</keyword>
<feature type="transmembrane region" description="Helical" evidence="2">
    <location>
        <begin position="174"/>
        <end position="198"/>
    </location>
</feature>
<evidence type="ECO:0000256" key="2">
    <source>
        <dbReference type="SAM" id="Phobius"/>
    </source>
</evidence>
<gene>
    <name evidence="3" type="ordered locus">Arad_3655</name>
</gene>
<keyword evidence="2" id="KW-1133">Transmembrane helix</keyword>
<dbReference type="EMBL" id="CP000628">
    <property type="protein sequence ID" value="ACM27557.1"/>
    <property type="molecule type" value="Genomic_DNA"/>
</dbReference>
<proteinExistence type="predicted"/>
<feature type="transmembrane region" description="Helical" evidence="2">
    <location>
        <begin position="115"/>
        <end position="138"/>
    </location>
</feature>
<dbReference type="Proteomes" id="UP000001600">
    <property type="component" value="Chromosome 1"/>
</dbReference>
<feature type="transmembrane region" description="Helical" evidence="2">
    <location>
        <begin position="84"/>
        <end position="103"/>
    </location>
</feature>
<name>B9J9F5_RHIR8</name>
<evidence type="ECO:0000256" key="1">
    <source>
        <dbReference type="SAM" id="MobiDB-lite"/>
    </source>
</evidence>
<evidence type="ECO:0000313" key="3">
    <source>
        <dbReference type="EMBL" id="ACM27557.1"/>
    </source>
</evidence>
<evidence type="ECO:0008006" key="5">
    <source>
        <dbReference type="Google" id="ProtNLM"/>
    </source>
</evidence>
<evidence type="ECO:0000313" key="4">
    <source>
        <dbReference type="Proteomes" id="UP000001600"/>
    </source>
</evidence>
<dbReference type="KEGG" id="ara:Arad_3655"/>
<dbReference type="eggNOG" id="ENOG5032N19">
    <property type="taxonomic scope" value="Bacteria"/>
</dbReference>
<dbReference type="HOGENOM" id="CLU_1340903_0_0_5"/>
<accession>B9J9F5</accession>
<keyword evidence="2" id="KW-0472">Membrane</keyword>
<dbReference type="AlphaFoldDB" id="B9J9F5"/>
<feature type="region of interest" description="Disordered" evidence="1">
    <location>
        <begin position="17"/>
        <end position="49"/>
    </location>
</feature>
<protein>
    <recommendedName>
        <fullName evidence="5">Transmembrane protein</fullName>
    </recommendedName>
</protein>
<sequence>MSKRFATFNQVPRSFYRPDRIDSRGTSGNVHAMSEPQQPQSPFYDDISDSNERDRYKLHARETYDRIAQLREETFKGHVEYGKWLIASLLAVHGGAVFAISGLKGSVKPEQLPGLIDGAALNLTGIFLTLLAGFFAWLNFQFAQATYTRWQKPEMLYRSDGFPTDLKGAWKVSAAMYVAAVFGIIASLCFVLSSYFVISALKGA</sequence>